<dbReference type="EC" id="2.8.1.8" evidence="2"/>
<protein>
    <submittedName>
        <fullName evidence="2">Lipoyl synthase</fullName>
        <ecNumber evidence="2">2.8.1.8</ecNumber>
    </submittedName>
</protein>
<feature type="compositionally biased region" description="Low complexity" evidence="1">
    <location>
        <begin position="14"/>
        <end position="23"/>
    </location>
</feature>
<reference evidence="2" key="1">
    <citation type="submission" date="2020-02" db="EMBL/GenBank/DDBJ databases">
        <authorList>
            <person name="Meier V. D."/>
        </authorList>
    </citation>
    <scope>NUCLEOTIDE SEQUENCE</scope>
    <source>
        <strain evidence="2">AVDCRST_MAG64</strain>
    </source>
</reference>
<name>A0A6J4PMJ1_9BACT</name>
<dbReference type="AlphaFoldDB" id="A0A6J4PMJ1"/>
<evidence type="ECO:0000313" key="2">
    <source>
        <dbReference type="EMBL" id="CAA9418908.1"/>
    </source>
</evidence>
<feature type="non-terminal residue" evidence="2">
    <location>
        <position position="1"/>
    </location>
</feature>
<accession>A0A6J4PMJ1</accession>
<proteinExistence type="predicted"/>
<evidence type="ECO:0000256" key="1">
    <source>
        <dbReference type="SAM" id="MobiDB-lite"/>
    </source>
</evidence>
<feature type="compositionally biased region" description="Basic residues" evidence="1">
    <location>
        <begin position="69"/>
        <end position="88"/>
    </location>
</feature>
<feature type="compositionally biased region" description="Low complexity" evidence="1">
    <location>
        <begin position="97"/>
        <end position="107"/>
    </location>
</feature>
<organism evidence="2">
    <name type="scientific">uncultured Phycisphaerae bacterium</name>
    <dbReference type="NCBI Taxonomy" id="904963"/>
    <lineage>
        <taxon>Bacteria</taxon>
        <taxon>Pseudomonadati</taxon>
        <taxon>Planctomycetota</taxon>
        <taxon>Phycisphaerae</taxon>
        <taxon>environmental samples</taxon>
    </lineage>
</organism>
<gene>
    <name evidence="2" type="ORF">AVDCRST_MAG64-2743</name>
</gene>
<feature type="region of interest" description="Disordered" evidence="1">
    <location>
        <begin position="1"/>
        <end position="155"/>
    </location>
</feature>
<keyword evidence="2" id="KW-0808">Transferase</keyword>
<sequence>RRGADPRLRRQLGRAATRARPAAGHPEPQHRDGPEPVQGRPPAGQVPAEPQAAADRPPAGAGQQDRHDARPRRGRARGRRGARRPGQHRLRDPDARPVPAADAEAFAGQAVGPPGRVRDVEGPRRVPRPAARRERPARAEQLPRRAAGAGARGGV</sequence>
<dbReference type="GO" id="GO:0016992">
    <property type="term" value="F:lipoate synthase activity"/>
    <property type="evidence" value="ECO:0007669"/>
    <property type="project" value="UniProtKB-EC"/>
</dbReference>
<feature type="compositionally biased region" description="Basic and acidic residues" evidence="1">
    <location>
        <begin position="131"/>
        <end position="143"/>
    </location>
</feature>
<dbReference type="EMBL" id="CADCUQ010000621">
    <property type="protein sequence ID" value="CAA9418908.1"/>
    <property type="molecule type" value="Genomic_DNA"/>
</dbReference>
<feature type="non-terminal residue" evidence="2">
    <location>
        <position position="155"/>
    </location>
</feature>